<keyword evidence="4 5" id="KW-0720">Serine protease</keyword>
<keyword evidence="9" id="KW-1185">Reference proteome</keyword>
<dbReference type="EMBL" id="BPQQ01000064">
    <property type="protein sequence ID" value="GJE02913.1"/>
    <property type="molecule type" value="Genomic_DNA"/>
</dbReference>
<evidence type="ECO:0000259" key="7">
    <source>
        <dbReference type="Pfam" id="PF00082"/>
    </source>
</evidence>
<comment type="similarity">
    <text evidence="1 5">Belongs to the peptidase S8 family.</text>
</comment>
<dbReference type="PROSITE" id="PS00138">
    <property type="entry name" value="SUBTILASE_SER"/>
    <property type="match status" value="1"/>
</dbReference>
<evidence type="ECO:0000256" key="2">
    <source>
        <dbReference type="ARBA" id="ARBA00022670"/>
    </source>
</evidence>
<dbReference type="PROSITE" id="PS51892">
    <property type="entry name" value="SUBTILASE"/>
    <property type="match status" value="1"/>
</dbReference>
<dbReference type="InterPro" id="IPR015500">
    <property type="entry name" value="Peptidase_S8_subtilisin-rel"/>
</dbReference>
<dbReference type="InterPro" id="IPR050131">
    <property type="entry name" value="Peptidase_S8_subtilisin-like"/>
</dbReference>
<evidence type="ECO:0000256" key="1">
    <source>
        <dbReference type="ARBA" id="ARBA00011073"/>
    </source>
</evidence>
<evidence type="ECO:0000313" key="9">
    <source>
        <dbReference type="Proteomes" id="UP001055153"/>
    </source>
</evidence>
<evidence type="ECO:0000313" key="8">
    <source>
        <dbReference type="EMBL" id="GJE02913.1"/>
    </source>
</evidence>
<dbReference type="Gene3D" id="3.40.50.200">
    <property type="entry name" value="Peptidase S8/S53 domain"/>
    <property type="match status" value="1"/>
</dbReference>
<gene>
    <name evidence="8" type="ORF">GMJLKIPL_4863</name>
</gene>
<evidence type="ECO:0000256" key="5">
    <source>
        <dbReference type="PROSITE-ProRule" id="PRU01240"/>
    </source>
</evidence>
<dbReference type="InterPro" id="IPR036852">
    <property type="entry name" value="Peptidase_S8/S53_dom_sf"/>
</dbReference>
<sequence>MSNTTTASVRKAGITSHDYPFSFTAGLERIVKSSKELTNRLDELKNEIAVTLAIPTEAGEPIQAQRGRLNADNYSQFRPRVDAMQKAVERAKELGLRVIRQGRFGLTVAGAANLIEEVSKTKLVLQSLPRRSPERSVRAFAASFNKPRACDLFLAPTESLTLPAPVSDYIDNFVFIPPPLYFAPSAIPPTYKWFGLADKELRTILNVPSEFDGAGIRIAMIDSGFFSHPFYQAGGYLLRPTPTLSSPNPGSDSYGHGTAIAFNAFMVAPKVEVLGIKQSNPPQDSLEEAAELSVDIISCSWGYDNEQVIPILQATILDLVRQGSILLFAAGNGHSAWPASQPEVISIGGVYSNSEGNLSASNFASGFRSNIFADRQVPDLCGLCGQLPKGVYFMLPTKPGSRMDRDHAGMALDGTKGNDGWVGASGTSSATPQVAGVIALLIQKARVNGTVLSPAIVKDILTKTCNPITNGTGGNGAPAVGQPNVATGWGLVDAAAALALI</sequence>
<feature type="active site" description="Charge relay system" evidence="5">
    <location>
        <position position="256"/>
    </location>
</feature>
<evidence type="ECO:0000256" key="3">
    <source>
        <dbReference type="ARBA" id="ARBA00022801"/>
    </source>
</evidence>
<protein>
    <recommendedName>
        <fullName evidence="7">Peptidase S8/S53 domain-containing protein</fullName>
    </recommendedName>
</protein>
<dbReference type="SUPFAM" id="SSF52743">
    <property type="entry name" value="Subtilisin-like"/>
    <property type="match status" value="1"/>
</dbReference>
<dbReference type="PANTHER" id="PTHR43806">
    <property type="entry name" value="PEPTIDASE S8"/>
    <property type="match status" value="1"/>
</dbReference>
<dbReference type="Pfam" id="PF00082">
    <property type="entry name" value="Peptidase_S8"/>
    <property type="match status" value="1"/>
</dbReference>
<evidence type="ECO:0000256" key="6">
    <source>
        <dbReference type="SAM" id="Coils"/>
    </source>
</evidence>
<dbReference type="InterPro" id="IPR023828">
    <property type="entry name" value="Peptidase_S8_Ser-AS"/>
</dbReference>
<dbReference type="PRINTS" id="PR00723">
    <property type="entry name" value="SUBTILISIN"/>
</dbReference>
<reference evidence="8" key="2">
    <citation type="submission" date="2021-08" db="EMBL/GenBank/DDBJ databases">
        <authorList>
            <person name="Tani A."/>
            <person name="Ola A."/>
            <person name="Ogura Y."/>
            <person name="Katsura K."/>
            <person name="Hayashi T."/>
        </authorList>
    </citation>
    <scope>NUCLEOTIDE SEQUENCE</scope>
    <source>
        <strain evidence="8">DSM 17168</strain>
    </source>
</reference>
<feature type="coiled-coil region" evidence="6">
    <location>
        <begin position="27"/>
        <end position="54"/>
    </location>
</feature>
<keyword evidence="2 5" id="KW-0645">Protease</keyword>
<proteinExistence type="inferred from homology"/>
<reference evidence="8" key="1">
    <citation type="journal article" date="2021" name="Front. Microbiol.">
        <title>Comprehensive Comparative Genomics and Phenotyping of Methylobacterium Species.</title>
        <authorList>
            <person name="Alessa O."/>
            <person name="Ogura Y."/>
            <person name="Fujitani Y."/>
            <person name="Takami H."/>
            <person name="Hayashi T."/>
            <person name="Sahin N."/>
            <person name="Tani A."/>
        </authorList>
    </citation>
    <scope>NUCLEOTIDE SEQUENCE</scope>
    <source>
        <strain evidence="8">DSM 17168</strain>
    </source>
</reference>
<dbReference type="RefSeq" id="WP_238240201.1">
    <property type="nucleotide sequence ID" value="NZ_BPQQ01000064.1"/>
</dbReference>
<feature type="domain" description="Peptidase S8/S53" evidence="7">
    <location>
        <begin position="213"/>
        <end position="472"/>
    </location>
</feature>
<accession>A0ABQ4SME8</accession>
<keyword evidence="6" id="KW-0175">Coiled coil</keyword>
<dbReference type="InterPro" id="IPR000209">
    <property type="entry name" value="Peptidase_S8/S53_dom"/>
</dbReference>
<keyword evidence="3 5" id="KW-0378">Hydrolase</keyword>
<dbReference type="PANTHER" id="PTHR43806:SF11">
    <property type="entry name" value="CEREVISIN-RELATED"/>
    <property type="match status" value="1"/>
</dbReference>
<evidence type="ECO:0000256" key="4">
    <source>
        <dbReference type="ARBA" id="ARBA00022825"/>
    </source>
</evidence>
<comment type="caution">
    <text evidence="8">The sequence shown here is derived from an EMBL/GenBank/DDBJ whole genome shotgun (WGS) entry which is preliminary data.</text>
</comment>
<feature type="active site" description="Charge relay system" evidence="5">
    <location>
        <position position="428"/>
    </location>
</feature>
<organism evidence="8 9">
    <name type="scientific">Methylobacterium isbiliense</name>
    <dbReference type="NCBI Taxonomy" id="315478"/>
    <lineage>
        <taxon>Bacteria</taxon>
        <taxon>Pseudomonadati</taxon>
        <taxon>Pseudomonadota</taxon>
        <taxon>Alphaproteobacteria</taxon>
        <taxon>Hyphomicrobiales</taxon>
        <taxon>Methylobacteriaceae</taxon>
        <taxon>Methylobacterium</taxon>
    </lineage>
</organism>
<name>A0ABQ4SME8_9HYPH</name>
<dbReference type="Proteomes" id="UP001055153">
    <property type="component" value="Unassembled WGS sequence"/>
</dbReference>
<feature type="active site" description="Charge relay system" evidence="5">
    <location>
        <position position="222"/>
    </location>
</feature>